<dbReference type="EMBL" id="AP014968">
    <property type="protein sequence ID" value="BAT17680.1"/>
    <property type="molecule type" value="Genomic_DNA"/>
</dbReference>
<dbReference type="PaxDb" id="39947-A0A0P0YBL2"/>
<evidence type="ECO:0000313" key="1">
    <source>
        <dbReference type="EMBL" id="BAT17680.1"/>
    </source>
</evidence>
<reference evidence="2" key="1">
    <citation type="journal article" date="2005" name="Nature">
        <title>The map-based sequence of the rice genome.</title>
        <authorList>
            <consortium name="International rice genome sequencing project (IRGSP)"/>
            <person name="Matsumoto T."/>
            <person name="Wu J."/>
            <person name="Kanamori H."/>
            <person name="Katayose Y."/>
            <person name="Fujisawa M."/>
            <person name="Namiki N."/>
            <person name="Mizuno H."/>
            <person name="Yamamoto K."/>
            <person name="Antonio B.A."/>
            <person name="Baba T."/>
            <person name="Sakata K."/>
            <person name="Nagamura Y."/>
            <person name="Aoki H."/>
            <person name="Arikawa K."/>
            <person name="Arita K."/>
            <person name="Bito T."/>
            <person name="Chiden Y."/>
            <person name="Fujitsuka N."/>
            <person name="Fukunaka R."/>
            <person name="Hamada M."/>
            <person name="Harada C."/>
            <person name="Hayashi A."/>
            <person name="Hijishita S."/>
            <person name="Honda M."/>
            <person name="Hosokawa S."/>
            <person name="Ichikawa Y."/>
            <person name="Idonuma A."/>
            <person name="Iijima M."/>
            <person name="Ikeda M."/>
            <person name="Ikeno M."/>
            <person name="Ito K."/>
            <person name="Ito S."/>
            <person name="Ito T."/>
            <person name="Ito Y."/>
            <person name="Ito Y."/>
            <person name="Iwabuchi A."/>
            <person name="Kamiya K."/>
            <person name="Karasawa W."/>
            <person name="Kurita K."/>
            <person name="Katagiri S."/>
            <person name="Kikuta A."/>
            <person name="Kobayashi H."/>
            <person name="Kobayashi N."/>
            <person name="Machita K."/>
            <person name="Maehara T."/>
            <person name="Masukawa M."/>
            <person name="Mizubayashi T."/>
            <person name="Mukai Y."/>
            <person name="Nagasaki H."/>
            <person name="Nagata Y."/>
            <person name="Naito S."/>
            <person name="Nakashima M."/>
            <person name="Nakama Y."/>
            <person name="Nakamichi Y."/>
            <person name="Nakamura M."/>
            <person name="Meguro A."/>
            <person name="Negishi M."/>
            <person name="Ohta I."/>
            <person name="Ohta T."/>
            <person name="Okamoto M."/>
            <person name="Ono N."/>
            <person name="Saji S."/>
            <person name="Sakaguchi M."/>
            <person name="Sakai K."/>
            <person name="Shibata M."/>
            <person name="Shimokawa T."/>
            <person name="Song J."/>
            <person name="Takazaki Y."/>
            <person name="Terasawa K."/>
            <person name="Tsugane M."/>
            <person name="Tsuji K."/>
            <person name="Ueda S."/>
            <person name="Waki K."/>
            <person name="Yamagata H."/>
            <person name="Yamamoto M."/>
            <person name="Yamamoto S."/>
            <person name="Yamane H."/>
            <person name="Yoshiki S."/>
            <person name="Yoshihara R."/>
            <person name="Yukawa K."/>
            <person name="Zhong H."/>
            <person name="Yano M."/>
            <person name="Yuan Q."/>
            <person name="Ouyang S."/>
            <person name="Liu J."/>
            <person name="Jones K.M."/>
            <person name="Gansberger K."/>
            <person name="Moffat K."/>
            <person name="Hill J."/>
            <person name="Bera J."/>
            <person name="Fadrosh D."/>
            <person name="Jin S."/>
            <person name="Johri S."/>
            <person name="Kim M."/>
            <person name="Overton L."/>
            <person name="Reardon M."/>
            <person name="Tsitrin T."/>
            <person name="Vuong H."/>
            <person name="Weaver B."/>
            <person name="Ciecko A."/>
            <person name="Tallon L."/>
            <person name="Jackson J."/>
            <person name="Pai G."/>
            <person name="Aken S.V."/>
            <person name="Utterback T."/>
            <person name="Reidmuller S."/>
            <person name="Feldblyum T."/>
            <person name="Hsiao J."/>
            <person name="Zismann V."/>
            <person name="Iobst S."/>
            <person name="de Vazeille A.R."/>
            <person name="Buell C.R."/>
            <person name="Ying K."/>
            <person name="Li Y."/>
            <person name="Lu T."/>
            <person name="Huang Y."/>
            <person name="Zhao Q."/>
            <person name="Feng Q."/>
            <person name="Zhang L."/>
            <person name="Zhu J."/>
            <person name="Weng Q."/>
            <person name="Mu J."/>
            <person name="Lu Y."/>
            <person name="Fan D."/>
            <person name="Liu Y."/>
            <person name="Guan J."/>
            <person name="Zhang Y."/>
            <person name="Yu S."/>
            <person name="Liu X."/>
            <person name="Zhang Y."/>
            <person name="Hong G."/>
            <person name="Han B."/>
            <person name="Choisne N."/>
            <person name="Demange N."/>
            <person name="Orjeda G."/>
            <person name="Samain S."/>
            <person name="Cattolico L."/>
            <person name="Pelletier E."/>
            <person name="Couloux A."/>
            <person name="Segurens B."/>
            <person name="Wincker P."/>
            <person name="D'Hont A."/>
            <person name="Scarpelli C."/>
            <person name="Weissenbach J."/>
            <person name="Salanoubat M."/>
            <person name="Quetier F."/>
            <person name="Yu Y."/>
            <person name="Kim H.R."/>
            <person name="Rambo T."/>
            <person name="Currie J."/>
            <person name="Collura K."/>
            <person name="Luo M."/>
            <person name="Yang T."/>
            <person name="Ammiraju J.S.S."/>
            <person name="Engler F."/>
            <person name="Soderlund C."/>
            <person name="Wing R.A."/>
            <person name="Palmer L.E."/>
            <person name="de la Bastide M."/>
            <person name="Spiegel L."/>
            <person name="Nascimento L."/>
            <person name="Zutavern T."/>
            <person name="O'Shaughnessy A."/>
            <person name="Dike S."/>
            <person name="Dedhia N."/>
            <person name="Preston R."/>
            <person name="Balija V."/>
            <person name="McCombie W.R."/>
            <person name="Chow T."/>
            <person name="Chen H."/>
            <person name="Chung M."/>
            <person name="Chen C."/>
            <person name="Shaw J."/>
            <person name="Wu H."/>
            <person name="Hsiao K."/>
            <person name="Chao Y."/>
            <person name="Chu M."/>
            <person name="Cheng C."/>
            <person name="Hour A."/>
            <person name="Lee P."/>
            <person name="Lin S."/>
            <person name="Lin Y."/>
            <person name="Liou J."/>
            <person name="Liu S."/>
            <person name="Hsing Y."/>
            <person name="Raghuvanshi S."/>
            <person name="Mohanty A."/>
            <person name="Bharti A.K."/>
            <person name="Gaur A."/>
            <person name="Gupta V."/>
            <person name="Kumar D."/>
            <person name="Ravi V."/>
            <person name="Vij S."/>
            <person name="Kapur A."/>
            <person name="Khurana P."/>
            <person name="Khurana P."/>
            <person name="Khurana J.P."/>
            <person name="Tyagi A.K."/>
            <person name="Gaikwad K."/>
            <person name="Singh A."/>
            <person name="Dalal V."/>
            <person name="Srivastava S."/>
            <person name="Dixit A."/>
            <person name="Pal A.K."/>
            <person name="Ghazi I.A."/>
            <person name="Yadav M."/>
            <person name="Pandit A."/>
            <person name="Bhargava A."/>
            <person name="Sureshbabu K."/>
            <person name="Batra K."/>
            <person name="Sharma T.R."/>
            <person name="Mohapatra T."/>
            <person name="Singh N.K."/>
            <person name="Messing J."/>
            <person name="Nelson A.B."/>
            <person name="Fuks G."/>
            <person name="Kavchok S."/>
            <person name="Keizer G."/>
            <person name="Linton E."/>
            <person name="Llaca V."/>
            <person name="Song R."/>
            <person name="Tanyolac B."/>
            <person name="Young S."/>
            <person name="Ho-Il K."/>
            <person name="Hahn J.H."/>
            <person name="Sangsakoo G."/>
            <person name="Vanavichit A."/>
            <person name="de Mattos Luiz.A.T."/>
            <person name="Zimmer P.D."/>
            <person name="Malone G."/>
            <person name="Dellagostin O."/>
            <person name="de Oliveira A.C."/>
            <person name="Bevan M."/>
            <person name="Bancroft I."/>
            <person name="Minx P."/>
            <person name="Cordum H."/>
            <person name="Wilson R."/>
            <person name="Cheng Z."/>
            <person name="Jin W."/>
            <person name="Jiang J."/>
            <person name="Leong S.A."/>
            <person name="Iwama H."/>
            <person name="Gojobori T."/>
            <person name="Itoh T."/>
            <person name="Niimura Y."/>
            <person name="Fujii Y."/>
            <person name="Habara T."/>
            <person name="Sakai H."/>
            <person name="Sato Y."/>
            <person name="Wilson G."/>
            <person name="Kumar K."/>
            <person name="McCouch S."/>
            <person name="Juretic N."/>
            <person name="Hoen D."/>
            <person name="Wright S."/>
            <person name="Bruskiewich R."/>
            <person name="Bureau T."/>
            <person name="Miyao A."/>
            <person name="Hirochika H."/>
            <person name="Nishikawa T."/>
            <person name="Kadowaki K."/>
            <person name="Sugiura M."/>
            <person name="Burr B."/>
            <person name="Sasaki T."/>
        </authorList>
    </citation>
    <scope>NUCLEOTIDE SEQUENCE [LARGE SCALE GENOMIC DNA]</scope>
    <source>
        <strain evidence="2">cv. Nipponbare</strain>
    </source>
</reference>
<dbReference type="AlphaFoldDB" id="A0A0P0YBL2"/>
<accession>A0A0P0YBL2</accession>
<dbReference type="Proteomes" id="UP000059680">
    <property type="component" value="Chromosome 12"/>
</dbReference>
<dbReference type="FunCoup" id="A0A0P0YBL2">
    <property type="interactions" value="271"/>
</dbReference>
<dbReference type="Gramene" id="Os12t0564866-00">
    <property type="protein sequence ID" value="Os12t0564866-00"/>
    <property type="gene ID" value="Os12g0564866"/>
</dbReference>
<reference evidence="1 2" key="2">
    <citation type="journal article" date="2013" name="Plant Cell Physiol.">
        <title>Rice Annotation Project Database (RAP-DB): an integrative and interactive database for rice genomics.</title>
        <authorList>
            <person name="Sakai H."/>
            <person name="Lee S.S."/>
            <person name="Tanaka T."/>
            <person name="Numa H."/>
            <person name="Kim J."/>
            <person name="Kawahara Y."/>
            <person name="Wakimoto H."/>
            <person name="Yang C.C."/>
            <person name="Iwamoto M."/>
            <person name="Abe T."/>
            <person name="Yamada Y."/>
            <person name="Muto A."/>
            <person name="Inokuchi H."/>
            <person name="Ikemura T."/>
            <person name="Matsumoto T."/>
            <person name="Sasaki T."/>
            <person name="Itoh T."/>
        </authorList>
    </citation>
    <scope>NUCLEOTIDE SEQUENCE [LARGE SCALE GENOMIC DNA]</scope>
    <source>
        <strain evidence="2">cv. Nipponbare</strain>
    </source>
</reference>
<keyword evidence="2" id="KW-1185">Reference proteome</keyword>
<name>A0A0P0YBL2_ORYSJ</name>
<dbReference type="InParanoid" id="A0A0P0YBL2"/>
<organism evidence="1 2">
    <name type="scientific">Oryza sativa subsp. japonica</name>
    <name type="common">Rice</name>
    <dbReference type="NCBI Taxonomy" id="39947"/>
    <lineage>
        <taxon>Eukaryota</taxon>
        <taxon>Viridiplantae</taxon>
        <taxon>Streptophyta</taxon>
        <taxon>Embryophyta</taxon>
        <taxon>Tracheophyta</taxon>
        <taxon>Spermatophyta</taxon>
        <taxon>Magnoliopsida</taxon>
        <taxon>Liliopsida</taxon>
        <taxon>Poales</taxon>
        <taxon>Poaceae</taxon>
        <taxon>BOP clade</taxon>
        <taxon>Oryzoideae</taxon>
        <taxon>Oryzeae</taxon>
        <taxon>Oryzinae</taxon>
        <taxon>Oryza</taxon>
        <taxon>Oryza sativa</taxon>
    </lineage>
</organism>
<protein>
    <submittedName>
        <fullName evidence="1">Os12g0564866 protein</fullName>
    </submittedName>
</protein>
<reference evidence="1 2" key="3">
    <citation type="journal article" date="2013" name="Rice">
        <title>Improvement of the Oryza sativa Nipponbare reference genome using next generation sequence and optical map data.</title>
        <authorList>
            <person name="Kawahara Y."/>
            <person name="de la Bastide M."/>
            <person name="Hamilton J.P."/>
            <person name="Kanamori H."/>
            <person name="McCombie W.R."/>
            <person name="Ouyang S."/>
            <person name="Schwartz D.C."/>
            <person name="Tanaka T."/>
            <person name="Wu J."/>
            <person name="Zhou S."/>
            <person name="Childs K.L."/>
            <person name="Davidson R.M."/>
            <person name="Lin H."/>
            <person name="Quesada-Ocampo L."/>
            <person name="Vaillancourt B."/>
            <person name="Sakai H."/>
            <person name="Lee S.S."/>
            <person name="Kim J."/>
            <person name="Numa H."/>
            <person name="Itoh T."/>
            <person name="Buell C.R."/>
            <person name="Matsumoto T."/>
        </authorList>
    </citation>
    <scope>NUCLEOTIDE SEQUENCE [LARGE SCALE GENOMIC DNA]</scope>
    <source>
        <strain evidence="2">cv. Nipponbare</strain>
    </source>
</reference>
<proteinExistence type="predicted"/>
<gene>
    <name evidence="1" type="ordered locus">Os12g0564866</name>
    <name evidence="1" type="ORF">OSNPB_120564866</name>
</gene>
<evidence type="ECO:0000313" key="2">
    <source>
        <dbReference type="Proteomes" id="UP000059680"/>
    </source>
</evidence>
<sequence length="109" mass="12540">MSQFESLMLQFSPRILSFFRFPSSCREYTDVLWLISISDNSCRACRFPIPSGNSKLFTLRHTNFCSRTILDGNFFICVHLKSKVCKFCNSPSCSGSAVILLTLSRRYFN</sequence>